<feature type="binding site" evidence="3">
    <location>
        <position position="106"/>
    </location>
    <ligand>
        <name>substrate</name>
    </ligand>
</feature>
<dbReference type="PANTHER" id="PTHR10907:SF47">
    <property type="entry name" value="REGUCALCIN"/>
    <property type="match status" value="1"/>
</dbReference>
<gene>
    <name evidence="5" type="ORF">AT746_16735</name>
</gene>
<evidence type="ECO:0000259" key="4">
    <source>
        <dbReference type="Pfam" id="PF08450"/>
    </source>
</evidence>
<feature type="active site" description="Proton donor/acceptor" evidence="2">
    <location>
        <position position="203"/>
    </location>
</feature>
<dbReference type="SUPFAM" id="SSF63829">
    <property type="entry name" value="Calcium-dependent phosphotriesterase"/>
    <property type="match status" value="1"/>
</dbReference>
<evidence type="ECO:0000256" key="2">
    <source>
        <dbReference type="PIRSR" id="PIRSR605511-1"/>
    </source>
</evidence>
<dbReference type="PANTHER" id="PTHR10907">
    <property type="entry name" value="REGUCALCIN"/>
    <property type="match status" value="1"/>
</dbReference>
<dbReference type="Gene3D" id="2.120.10.30">
    <property type="entry name" value="TolB, C-terminal domain"/>
    <property type="match status" value="1"/>
</dbReference>
<comment type="cofactor">
    <cofactor evidence="3">
        <name>Zn(2+)</name>
        <dbReference type="ChEBI" id="CHEBI:29105"/>
    </cofactor>
    <text evidence="3">Binds 1 divalent metal cation per subunit.</text>
</comment>
<keyword evidence="3" id="KW-0862">Zinc</keyword>
<dbReference type="GO" id="GO:0005509">
    <property type="term" value="F:calcium ion binding"/>
    <property type="evidence" value="ECO:0007669"/>
    <property type="project" value="TreeGrafter"/>
</dbReference>
<evidence type="ECO:0000313" key="6">
    <source>
        <dbReference type="Proteomes" id="UP000068447"/>
    </source>
</evidence>
<dbReference type="InterPro" id="IPR005511">
    <property type="entry name" value="SMP-30"/>
</dbReference>
<proteinExistence type="inferred from homology"/>
<feature type="binding site" evidence="3">
    <location>
        <position position="203"/>
    </location>
    <ligand>
        <name>a divalent metal cation</name>
        <dbReference type="ChEBI" id="CHEBI:60240"/>
    </ligand>
</feature>
<feature type="domain" description="SMP-30/Gluconolactonase/LRE-like region" evidence="4">
    <location>
        <begin position="21"/>
        <end position="262"/>
    </location>
</feature>
<name>A0A0U2JJK6_9ALTE</name>
<keyword evidence="6" id="KW-1185">Reference proteome</keyword>
<dbReference type="STRING" id="1526571.AT746_16735"/>
<evidence type="ECO:0000256" key="3">
    <source>
        <dbReference type="PIRSR" id="PIRSR605511-2"/>
    </source>
</evidence>
<feature type="binding site" evidence="3">
    <location>
        <position position="108"/>
    </location>
    <ligand>
        <name>substrate</name>
    </ligand>
</feature>
<dbReference type="PRINTS" id="PR01790">
    <property type="entry name" value="SMP30FAMILY"/>
</dbReference>
<dbReference type="Proteomes" id="UP000068447">
    <property type="component" value="Chromosome"/>
</dbReference>
<reference evidence="5 6" key="1">
    <citation type="submission" date="2015-12" db="EMBL/GenBank/DDBJ databases">
        <title>Complete genome of Lacimicrobium alkaliphilum KCTC 32984.</title>
        <authorList>
            <person name="Kim S.-G."/>
            <person name="Lee Y.-J."/>
        </authorList>
    </citation>
    <scope>NUCLEOTIDE SEQUENCE [LARGE SCALE GENOMIC DNA]</scope>
    <source>
        <strain evidence="5 6">YelD216</strain>
    </source>
</reference>
<dbReference type="AlphaFoldDB" id="A0A0U2JJK6"/>
<protein>
    <recommendedName>
        <fullName evidence="4">SMP-30/Gluconolactonase/LRE-like region domain-containing protein</fullName>
    </recommendedName>
</protein>
<dbReference type="Pfam" id="PF08450">
    <property type="entry name" value="SGL"/>
    <property type="match status" value="1"/>
</dbReference>
<sequence length="303" mass="33586">MADMLNIEPTKVTSWGTAALLGEGPSWHQDSDRLYWVDIKGQQLHWLDLPTGTHHFQTVDEPLCWVLPTDGDWLLAGFHRSVELLHPSTFTRKRLFSLQHEPSGNRLNDAKLDRQGRLWFGSMHDQERQSSGNLYRMSEPGIAECVDSGYVVSNGPAVNKSGDCLYHSCSSSRVIFRFCLDDKGNLSDKQPFIRFSGNMGFPDGMTIDSEGGLWVAQWGGGGICRFDVQGKLERRIAMPVPYITSLAFGGENLSRLFVTSASLPLSAAQRKAMPTAGCLFELDCGFSGVAEVSFALPDMYQPD</sequence>
<evidence type="ECO:0000256" key="1">
    <source>
        <dbReference type="ARBA" id="ARBA00008853"/>
    </source>
</evidence>
<dbReference type="EMBL" id="CP013650">
    <property type="protein sequence ID" value="ALS99750.1"/>
    <property type="molecule type" value="Genomic_DNA"/>
</dbReference>
<feature type="binding site" evidence="3">
    <location>
        <position position="154"/>
    </location>
    <ligand>
        <name>a divalent metal cation</name>
        <dbReference type="ChEBI" id="CHEBI:60240"/>
    </ligand>
</feature>
<dbReference type="KEGG" id="lal:AT746_16735"/>
<dbReference type="GO" id="GO:0004341">
    <property type="term" value="F:gluconolactonase activity"/>
    <property type="evidence" value="ECO:0007669"/>
    <property type="project" value="TreeGrafter"/>
</dbReference>
<comment type="similarity">
    <text evidence="1">Belongs to the SMP-30/CGR1 family.</text>
</comment>
<organism evidence="5 6">
    <name type="scientific">Lacimicrobium alkaliphilum</name>
    <dbReference type="NCBI Taxonomy" id="1526571"/>
    <lineage>
        <taxon>Bacteria</taxon>
        <taxon>Pseudomonadati</taxon>
        <taxon>Pseudomonadota</taxon>
        <taxon>Gammaproteobacteria</taxon>
        <taxon>Alteromonadales</taxon>
        <taxon>Alteromonadaceae</taxon>
        <taxon>Lacimicrobium</taxon>
    </lineage>
</organism>
<accession>A0A0U2JJK6</accession>
<evidence type="ECO:0000313" key="5">
    <source>
        <dbReference type="EMBL" id="ALS99750.1"/>
    </source>
</evidence>
<feature type="binding site" evidence="3">
    <location>
        <position position="23"/>
    </location>
    <ligand>
        <name>a divalent metal cation</name>
        <dbReference type="ChEBI" id="CHEBI:60240"/>
    </ligand>
</feature>
<dbReference type="InterPro" id="IPR013658">
    <property type="entry name" value="SGL"/>
</dbReference>
<dbReference type="InterPro" id="IPR011042">
    <property type="entry name" value="6-blade_b-propeller_TolB-like"/>
</dbReference>
<keyword evidence="3" id="KW-0479">Metal-binding</keyword>
<dbReference type="GO" id="GO:0019853">
    <property type="term" value="P:L-ascorbic acid biosynthetic process"/>
    <property type="evidence" value="ECO:0007669"/>
    <property type="project" value="TreeGrafter"/>
</dbReference>